<dbReference type="EMBL" id="JAASQP010000001">
    <property type="protein sequence ID" value="NIJ23859.1"/>
    <property type="molecule type" value="Genomic_DNA"/>
</dbReference>
<dbReference type="Gene3D" id="1.10.150.400">
    <property type="match status" value="1"/>
</dbReference>
<sequence length="787" mass="84289">MTKLTIRAHAIASLLDQLPPGVTTLSLDCFDTLLWRDVAAPRDVFAGIDLPGGAVEPRMWAERTARRRQRNRGKGIEIDLATIHRTFDPTANAEQQARAVAHECALEARHCFGFAPTIALMRAAKERGLGIVIVSDTYLSEAQLRMLIEQAAGADVLALIDRVFVSSQYRVGKTAGLFAQVLSALGIDPQALFHVGDNPAADRDAPSRLGIGCAHLIQFDRASEQRLRLEAGAAAMIDPAVRMTTPAWQRHRAAVALRSDDSPAAMLGHDVLGPLLHEFSQWLHDEIAALSDALGKPVRPLFLMRDGYLPLEMFRAAFGADGPAAAVEISRITATRASFVDAASVEVHVIDTLDRVSTATLADQLMLTAAERRQAQAGGTRGAFRRAVLERKQVARIVARSRQFADRLIAHLAAAGVENGDAVMLVDLGYNGTVQNLVAPMLADRMKLTVVGRYLMLREGVASGLDKAGFLDRRHYEARVLNALSGSIAVLEQLCTVAQGSTTDYRSDGSPIRAASGIKGAQSTVRDAVQAAAIAYVANAARGVVKANAVQDRDADRRSAAAVLARLMFLPIAREVELLEAFDHDVNLGSDDVVRLLDGSASTTGLRRRGPAYLNTTDRMFVPGELQRHGLALNLALFGSARHALDLRNADFEGAGVPVPVMLLGSSGQQKLDIDARPTADGFYRMVVPIGTGTLTPAVQLGALCEWVQLGDAQFVALADLDRTEGDEIRAEIIADGMTAENGGLYRAGPAGFVLAPPKPSDRPMALILVFRPVVWRSDSVAAAAAA</sequence>
<dbReference type="SUPFAM" id="SSF56784">
    <property type="entry name" value="HAD-like"/>
    <property type="match status" value="1"/>
</dbReference>
<evidence type="ECO:0000313" key="1">
    <source>
        <dbReference type="EMBL" id="NIJ23859.1"/>
    </source>
</evidence>
<proteinExistence type="predicted"/>
<dbReference type="Gene3D" id="3.40.50.1000">
    <property type="entry name" value="HAD superfamily/HAD-like"/>
    <property type="match status" value="1"/>
</dbReference>
<keyword evidence="2" id="KW-1185">Reference proteome</keyword>
<dbReference type="Proteomes" id="UP000788153">
    <property type="component" value="Unassembled WGS sequence"/>
</dbReference>
<dbReference type="InterPro" id="IPR023214">
    <property type="entry name" value="HAD_sf"/>
</dbReference>
<comment type="caution">
    <text evidence="1">The sequence shown here is derived from an EMBL/GenBank/DDBJ whole genome shotgun (WGS) entry which is preliminary data.</text>
</comment>
<name>A0ABX0U022_9SPHN</name>
<reference evidence="1 2" key="1">
    <citation type="submission" date="2020-03" db="EMBL/GenBank/DDBJ databases">
        <title>Genomic Encyclopedia of Type Strains, Phase IV (KMG-IV): sequencing the most valuable type-strain genomes for metagenomic binning, comparative biology and taxonomic classification.</title>
        <authorList>
            <person name="Goeker M."/>
        </authorList>
    </citation>
    <scope>NUCLEOTIDE SEQUENCE [LARGE SCALE GENOMIC DNA]</scope>
    <source>
        <strain evidence="1 2">DSM 22753</strain>
    </source>
</reference>
<accession>A0ABX0U022</accession>
<protein>
    <submittedName>
        <fullName evidence="1">FMN phosphatase YigB (HAD superfamily)</fullName>
    </submittedName>
</protein>
<dbReference type="InterPro" id="IPR036412">
    <property type="entry name" value="HAD-like_sf"/>
</dbReference>
<dbReference type="RefSeq" id="WP_140231490.1">
    <property type="nucleotide sequence ID" value="NZ_BAAAEV010000002.1"/>
</dbReference>
<organism evidence="1 2">
    <name type="scientific">Sphingomonas japonica</name>
    <dbReference type="NCBI Taxonomy" id="511662"/>
    <lineage>
        <taxon>Bacteria</taxon>
        <taxon>Pseudomonadati</taxon>
        <taxon>Pseudomonadota</taxon>
        <taxon>Alphaproteobacteria</taxon>
        <taxon>Sphingomonadales</taxon>
        <taxon>Sphingomonadaceae</taxon>
        <taxon>Sphingomonas</taxon>
    </lineage>
</organism>
<evidence type="ECO:0000313" key="2">
    <source>
        <dbReference type="Proteomes" id="UP000788153"/>
    </source>
</evidence>
<gene>
    <name evidence="1" type="ORF">FHT01_001401</name>
</gene>